<dbReference type="RefSeq" id="WP_045026084.1">
    <property type="nucleotide sequence ID" value="NZ_JRHC01000001.1"/>
</dbReference>
<proteinExistence type="predicted"/>
<evidence type="ECO:0008006" key="3">
    <source>
        <dbReference type="Google" id="ProtNLM"/>
    </source>
</evidence>
<organism evidence="1 2">
    <name type="scientific">Draconibacterium sediminis</name>
    <dbReference type="NCBI Taxonomy" id="1544798"/>
    <lineage>
        <taxon>Bacteria</taxon>
        <taxon>Pseudomonadati</taxon>
        <taxon>Bacteroidota</taxon>
        <taxon>Bacteroidia</taxon>
        <taxon>Marinilabiliales</taxon>
        <taxon>Prolixibacteraceae</taxon>
        <taxon>Draconibacterium</taxon>
    </lineage>
</organism>
<evidence type="ECO:0000313" key="2">
    <source>
        <dbReference type="Proteomes" id="UP000032544"/>
    </source>
</evidence>
<name>A0A0D8JC85_9BACT</name>
<accession>A0A0D8JC85</accession>
<comment type="caution">
    <text evidence="1">The sequence shown here is derived from an EMBL/GenBank/DDBJ whole genome shotgun (WGS) entry which is preliminary data.</text>
</comment>
<evidence type="ECO:0000313" key="1">
    <source>
        <dbReference type="EMBL" id="KJF44537.1"/>
    </source>
</evidence>
<dbReference type="AlphaFoldDB" id="A0A0D8JC85"/>
<sequence length="120" mass="13709">MKLKTLILFALILTLFSFKSEKTKLNGTWKLISQELVRNGQSQISILDQANGSQLKTWSDKYFMFVGASVHGQQKMHNFGGGTYDLSGHLYTEEVLYHNVPSFLGRKVQQYLEIKGDTLY</sequence>
<dbReference type="Proteomes" id="UP000032544">
    <property type="component" value="Unassembled WGS sequence"/>
</dbReference>
<keyword evidence="2" id="KW-1185">Reference proteome</keyword>
<reference evidence="1 2" key="1">
    <citation type="submission" date="2014-09" db="EMBL/GenBank/DDBJ databases">
        <title>Draft Genome Sequence of Draconibacterium sp. JN14CK-3.</title>
        <authorList>
            <person name="Dong C."/>
            <person name="Lai Q."/>
            <person name="Shao Z."/>
        </authorList>
    </citation>
    <scope>NUCLEOTIDE SEQUENCE [LARGE SCALE GENOMIC DNA]</scope>
    <source>
        <strain evidence="1 2">JN14CK-3</strain>
    </source>
</reference>
<gene>
    <name evidence="1" type="ORF">LH29_03385</name>
</gene>
<dbReference type="EMBL" id="JRHC01000001">
    <property type="protein sequence ID" value="KJF44537.1"/>
    <property type="molecule type" value="Genomic_DNA"/>
</dbReference>
<dbReference type="OrthoDB" id="1123137at2"/>
<protein>
    <recommendedName>
        <fullName evidence="3">Lipocalin-like domain-containing protein</fullName>
    </recommendedName>
</protein>